<organism evidence="8 9">
    <name type="scientific">Desulfuromusa kysingii</name>
    <dbReference type="NCBI Taxonomy" id="37625"/>
    <lineage>
        <taxon>Bacteria</taxon>
        <taxon>Pseudomonadati</taxon>
        <taxon>Thermodesulfobacteriota</taxon>
        <taxon>Desulfuromonadia</taxon>
        <taxon>Desulfuromonadales</taxon>
        <taxon>Geopsychrobacteraceae</taxon>
        <taxon>Desulfuromusa</taxon>
    </lineage>
</organism>
<dbReference type="HAMAP" id="MF_01080">
    <property type="entry name" value="TruB_bact"/>
    <property type="match status" value="1"/>
</dbReference>
<dbReference type="NCBIfam" id="TIGR00431">
    <property type="entry name" value="TruB"/>
    <property type="match status" value="1"/>
</dbReference>
<protein>
    <recommendedName>
        <fullName evidence="5">tRNA pseudouridine synthase B</fullName>
        <ecNumber evidence="5">5.4.99.25</ecNumber>
    </recommendedName>
    <alternativeName>
        <fullName evidence="5">tRNA pseudouridine(55) synthase</fullName>
        <shortName evidence="5">Psi55 synthase</shortName>
    </alternativeName>
    <alternativeName>
        <fullName evidence="5">tRNA pseudouridylate synthase</fullName>
    </alternativeName>
    <alternativeName>
        <fullName evidence="5">tRNA-uridine isomerase</fullName>
    </alternativeName>
</protein>
<sequence length="289" mass="32014">MTSHDVVRKVRRIFKTRKVGHAGTLDPLATGVLPVAIGDGTKILQFLLAEDKSYRATFKFGFTTDTLDIDGQILLQRLVPEFDLTDLEQICAEFRGNIEQLPPMFSALKKDGVPLYKLARQGKTVERQHRQVTIKRLEIINCKAHEVTIEVDCSKGTYIRSLVSDIGERLGCGACLTGLRRIRSGEFAIDQCHTLESLQQLDDLSTSLLSLDDALACCPAVQLNEPAAAALKFGIPPQLSQTQVDAEIVDGDLLRLQVDSKLAAVARYAPLRNKEKRGDFELIRVFGSH</sequence>
<dbReference type="STRING" id="37625.SAMN05660420_02780"/>
<reference evidence="8 9" key="1">
    <citation type="submission" date="2016-10" db="EMBL/GenBank/DDBJ databases">
        <authorList>
            <person name="de Groot N.N."/>
        </authorList>
    </citation>
    <scope>NUCLEOTIDE SEQUENCE [LARGE SCALE GENOMIC DNA]</scope>
    <source>
        <strain evidence="8 9">DSM 7343</strain>
    </source>
</reference>
<dbReference type="GO" id="GO:0160148">
    <property type="term" value="F:tRNA pseudouridine(55) synthase activity"/>
    <property type="evidence" value="ECO:0007669"/>
    <property type="project" value="UniProtKB-EC"/>
</dbReference>
<evidence type="ECO:0000256" key="1">
    <source>
        <dbReference type="ARBA" id="ARBA00000385"/>
    </source>
</evidence>
<dbReference type="InterPro" id="IPR020103">
    <property type="entry name" value="PsdUridine_synth_cat_dom_sf"/>
</dbReference>
<evidence type="ECO:0000313" key="8">
    <source>
        <dbReference type="EMBL" id="SEA66440.1"/>
    </source>
</evidence>
<keyword evidence="9" id="KW-1185">Reference proteome</keyword>
<dbReference type="InterPro" id="IPR002501">
    <property type="entry name" value="PsdUridine_synth_N"/>
</dbReference>
<dbReference type="Pfam" id="PF16198">
    <property type="entry name" value="TruB_C_2"/>
    <property type="match status" value="1"/>
</dbReference>
<dbReference type="Pfam" id="PF01509">
    <property type="entry name" value="TruB_N"/>
    <property type="match status" value="1"/>
</dbReference>
<keyword evidence="3 5" id="KW-0819">tRNA processing</keyword>
<dbReference type="InterPro" id="IPR032819">
    <property type="entry name" value="TruB_C"/>
</dbReference>
<comment type="similarity">
    <text evidence="2 5">Belongs to the pseudouridine synthase TruB family. Type 1 subfamily.</text>
</comment>
<evidence type="ECO:0000256" key="2">
    <source>
        <dbReference type="ARBA" id="ARBA00005642"/>
    </source>
</evidence>
<dbReference type="OrthoDB" id="9802309at2"/>
<proteinExistence type="inferred from homology"/>
<evidence type="ECO:0000256" key="3">
    <source>
        <dbReference type="ARBA" id="ARBA00022694"/>
    </source>
</evidence>
<dbReference type="InterPro" id="IPR014780">
    <property type="entry name" value="tRNA_psdUridine_synth_TruB"/>
</dbReference>
<dbReference type="EC" id="5.4.99.25" evidence="5"/>
<feature type="domain" description="Pseudouridine synthase II N-terminal" evidence="6">
    <location>
        <begin position="11"/>
        <end position="159"/>
    </location>
</feature>
<comment type="function">
    <text evidence="5">Responsible for synthesis of pseudouridine from uracil-55 in the psi GC loop of transfer RNAs.</text>
</comment>
<comment type="catalytic activity">
    <reaction evidence="1 5">
        <text>uridine(55) in tRNA = pseudouridine(55) in tRNA</text>
        <dbReference type="Rhea" id="RHEA:42532"/>
        <dbReference type="Rhea" id="RHEA-COMP:10101"/>
        <dbReference type="Rhea" id="RHEA-COMP:10102"/>
        <dbReference type="ChEBI" id="CHEBI:65314"/>
        <dbReference type="ChEBI" id="CHEBI:65315"/>
        <dbReference type="EC" id="5.4.99.25"/>
    </reaction>
</comment>
<feature type="active site" description="Nucleophile" evidence="5">
    <location>
        <position position="26"/>
    </location>
</feature>
<evidence type="ECO:0000259" key="6">
    <source>
        <dbReference type="Pfam" id="PF01509"/>
    </source>
</evidence>
<dbReference type="EMBL" id="FNQN01000009">
    <property type="protein sequence ID" value="SEA66440.1"/>
    <property type="molecule type" value="Genomic_DNA"/>
</dbReference>
<dbReference type="Gene3D" id="3.30.2350.10">
    <property type="entry name" value="Pseudouridine synthase"/>
    <property type="match status" value="1"/>
</dbReference>
<dbReference type="GO" id="GO:1990481">
    <property type="term" value="P:mRNA pseudouridine synthesis"/>
    <property type="evidence" value="ECO:0007669"/>
    <property type="project" value="TreeGrafter"/>
</dbReference>
<accession>A0A1H4D1P9</accession>
<evidence type="ECO:0000259" key="7">
    <source>
        <dbReference type="Pfam" id="PF16198"/>
    </source>
</evidence>
<dbReference type="SUPFAM" id="SSF55120">
    <property type="entry name" value="Pseudouridine synthase"/>
    <property type="match status" value="1"/>
</dbReference>
<gene>
    <name evidence="5" type="primary">truB</name>
    <name evidence="8" type="ORF">SAMN05660420_02780</name>
</gene>
<dbReference type="CDD" id="cd02573">
    <property type="entry name" value="PseudoU_synth_EcTruB"/>
    <property type="match status" value="1"/>
</dbReference>
<keyword evidence="4 5" id="KW-0413">Isomerase</keyword>
<dbReference type="GO" id="GO:0031119">
    <property type="term" value="P:tRNA pseudouridine synthesis"/>
    <property type="evidence" value="ECO:0007669"/>
    <property type="project" value="UniProtKB-UniRule"/>
</dbReference>
<name>A0A1H4D1P9_9BACT</name>
<dbReference type="GO" id="GO:0003723">
    <property type="term" value="F:RNA binding"/>
    <property type="evidence" value="ECO:0007669"/>
    <property type="project" value="InterPro"/>
</dbReference>
<evidence type="ECO:0000256" key="4">
    <source>
        <dbReference type="ARBA" id="ARBA00023235"/>
    </source>
</evidence>
<dbReference type="AlphaFoldDB" id="A0A1H4D1P9"/>
<dbReference type="Proteomes" id="UP000199409">
    <property type="component" value="Unassembled WGS sequence"/>
</dbReference>
<dbReference type="PANTHER" id="PTHR13767">
    <property type="entry name" value="TRNA-PSEUDOURIDINE SYNTHASE"/>
    <property type="match status" value="1"/>
</dbReference>
<evidence type="ECO:0000256" key="5">
    <source>
        <dbReference type="HAMAP-Rule" id="MF_01080"/>
    </source>
</evidence>
<dbReference type="PANTHER" id="PTHR13767:SF2">
    <property type="entry name" value="PSEUDOURIDYLATE SYNTHASE TRUB1"/>
    <property type="match status" value="1"/>
</dbReference>
<feature type="domain" description="tRNA pseudouridylate synthase B C-terminal" evidence="7">
    <location>
        <begin position="160"/>
        <end position="209"/>
    </location>
</feature>
<evidence type="ECO:0000313" key="9">
    <source>
        <dbReference type="Proteomes" id="UP000199409"/>
    </source>
</evidence>